<dbReference type="WBParaSite" id="jg24258.2">
    <property type="protein sequence ID" value="jg24258.2"/>
    <property type="gene ID" value="jg24258"/>
</dbReference>
<organism evidence="1 2">
    <name type="scientific">Ditylenchus dipsaci</name>
    <dbReference type="NCBI Taxonomy" id="166011"/>
    <lineage>
        <taxon>Eukaryota</taxon>
        <taxon>Metazoa</taxon>
        <taxon>Ecdysozoa</taxon>
        <taxon>Nematoda</taxon>
        <taxon>Chromadorea</taxon>
        <taxon>Rhabditida</taxon>
        <taxon>Tylenchina</taxon>
        <taxon>Tylenchomorpha</taxon>
        <taxon>Sphaerularioidea</taxon>
        <taxon>Anguinidae</taxon>
        <taxon>Anguininae</taxon>
        <taxon>Ditylenchus</taxon>
    </lineage>
</organism>
<name>A0A915DYD8_9BILA</name>
<protein>
    <submittedName>
        <fullName evidence="2">Uncharacterized protein</fullName>
    </submittedName>
</protein>
<evidence type="ECO:0000313" key="1">
    <source>
        <dbReference type="Proteomes" id="UP000887574"/>
    </source>
</evidence>
<dbReference type="AlphaFoldDB" id="A0A915DYD8"/>
<dbReference type="Proteomes" id="UP000887574">
    <property type="component" value="Unplaced"/>
</dbReference>
<evidence type="ECO:0000313" key="2">
    <source>
        <dbReference type="WBParaSite" id="jg24258.2"/>
    </source>
</evidence>
<accession>A0A915DYD8</accession>
<sequence length="244" mass="27999">MEHTKKPLDYVSIQKYKACLINRIINFYEGVRLISCLLPVPDARCPVIRFLKAKYNVRTFTYRICRKFMCVINYGHKALEYSLWIMLILTAIGHSSHETNPRKVQGCVWNSSRSTSMYSPEFCYNKFPVQFTSVGQCVLCERCVWKHPSSNFLVRNPLELSYNVASNVSKRYVSLMHMCRGFDLFNLKPFVCSVLQPKGKVMPVGAITGCGSSVVSVLKDVLLLEEVREPNAKTSRRSMDILLF</sequence>
<keyword evidence="1" id="KW-1185">Reference proteome</keyword>
<reference evidence="2" key="1">
    <citation type="submission" date="2022-11" db="UniProtKB">
        <authorList>
            <consortium name="WormBaseParasite"/>
        </authorList>
    </citation>
    <scope>IDENTIFICATION</scope>
</reference>
<proteinExistence type="predicted"/>